<feature type="transmembrane region" description="Helical" evidence="1">
    <location>
        <begin position="137"/>
        <end position="160"/>
    </location>
</feature>
<evidence type="ECO:0000313" key="2">
    <source>
        <dbReference type="EMBL" id="OZG61717.1"/>
    </source>
</evidence>
<feature type="transmembrane region" description="Helical" evidence="1">
    <location>
        <begin position="172"/>
        <end position="195"/>
    </location>
</feature>
<protein>
    <submittedName>
        <fullName evidence="2">EpsP</fullName>
    </submittedName>
</protein>
<keyword evidence="1" id="KW-0472">Membrane</keyword>
<keyword evidence="1" id="KW-1133">Transmembrane helix</keyword>
<evidence type="ECO:0000313" key="3">
    <source>
        <dbReference type="Proteomes" id="UP000216871"/>
    </source>
</evidence>
<feature type="transmembrane region" description="Helical" evidence="1">
    <location>
        <begin position="227"/>
        <end position="244"/>
    </location>
</feature>
<dbReference type="RefSeq" id="WP_143249083.1">
    <property type="nucleotide sequence ID" value="NZ_MWWW01000002.1"/>
</dbReference>
<keyword evidence="3" id="KW-1185">Reference proteome</keyword>
<sequence length="445" mass="50657">MGRLTASWIRHADIRKWMRNRFTPSSYGVAWLLCAQAYFFFSYATVYTLHLPRVLLYGNDALNCLVFVLALYERKKLSRSATVVIGLMTLYCSFGAIGGIISGERIAILLWGYRNIVRYFMFFYSCIVFLKKTDFAIVLRVIRVVFWISVPLCTVERFLITYPEGTIVGDMIGGIFWNFSGSNLPLNLILCLYLIDICSRFFNHRVNTLVFACACIAAIYMSATAELKVFLVELVVIVVFTAFRRGVSWRAIIAFAVGGVVLSTASMYFIALNSGGSSTYADNYSLQGYLDYATRDTGYNGSGDLNRFTGIGTVADYIFRNDPLLEMFGIGLGNADYTNFFTSDFYAQYSYLNYQWFHAIWMFIETGFVGIILYLLIIVVIFNKARTMASDNQYDIVVQTTCVLMIVLFFYNIMLRLEPSAFLLMLILSLPYIDTKNGLQARRTK</sequence>
<evidence type="ECO:0000256" key="1">
    <source>
        <dbReference type="SAM" id="Phobius"/>
    </source>
</evidence>
<feature type="transmembrane region" description="Helical" evidence="1">
    <location>
        <begin position="25"/>
        <end position="48"/>
    </location>
</feature>
<accession>A0A261FRD4</accession>
<keyword evidence="1" id="KW-0812">Transmembrane</keyword>
<feature type="transmembrane region" description="Helical" evidence="1">
    <location>
        <begin position="251"/>
        <end position="271"/>
    </location>
</feature>
<reference evidence="2 3" key="1">
    <citation type="journal article" date="2017" name="BMC Genomics">
        <title>Comparative genomic and phylogenomic analyses of the Bifidobacteriaceae family.</title>
        <authorList>
            <person name="Lugli G.A."/>
            <person name="Milani C."/>
            <person name="Turroni F."/>
            <person name="Duranti S."/>
            <person name="Mancabelli L."/>
            <person name="Mangifesta M."/>
            <person name="Ferrario C."/>
            <person name="Modesto M."/>
            <person name="Mattarelli P."/>
            <person name="Jiri K."/>
            <person name="van Sinderen D."/>
            <person name="Ventura M."/>
        </authorList>
    </citation>
    <scope>NUCLEOTIDE SEQUENCE [LARGE SCALE GENOMIC DNA]</scope>
    <source>
        <strain evidence="2 3">DSM 100196</strain>
    </source>
</reference>
<feature type="transmembrane region" description="Helical" evidence="1">
    <location>
        <begin position="84"/>
        <end position="102"/>
    </location>
</feature>
<dbReference type="Proteomes" id="UP000216871">
    <property type="component" value="Unassembled WGS sequence"/>
</dbReference>
<feature type="transmembrane region" description="Helical" evidence="1">
    <location>
        <begin position="394"/>
        <end position="413"/>
    </location>
</feature>
<dbReference type="AlphaFoldDB" id="A0A261FRD4"/>
<name>A0A261FRD4_9BIFI</name>
<feature type="transmembrane region" description="Helical" evidence="1">
    <location>
        <begin position="108"/>
        <end position="130"/>
    </location>
</feature>
<feature type="transmembrane region" description="Helical" evidence="1">
    <location>
        <begin position="54"/>
        <end position="72"/>
    </location>
</feature>
<dbReference type="EMBL" id="MWWW01000002">
    <property type="protein sequence ID" value="OZG61717.1"/>
    <property type="molecule type" value="Genomic_DNA"/>
</dbReference>
<dbReference type="OrthoDB" id="3229240at2"/>
<proteinExistence type="predicted"/>
<gene>
    <name evidence="2" type="ORF">BMYO_0231</name>
</gene>
<organism evidence="2 3">
    <name type="scientific">Bifidobacterium myosotis</name>
    <dbReference type="NCBI Taxonomy" id="1630166"/>
    <lineage>
        <taxon>Bacteria</taxon>
        <taxon>Bacillati</taxon>
        <taxon>Actinomycetota</taxon>
        <taxon>Actinomycetes</taxon>
        <taxon>Bifidobacteriales</taxon>
        <taxon>Bifidobacteriaceae</taxon>
        <taxon>Bifidobacterium</taxon>
    </lineage>
</organism>
<feature type="transmembrane region" description="Helical" evidence="1">
    <location>
        <begin position="202"/>
        <end position="221"/>
    </location>
</feature>
<comment type="caution">
    <text evidence="2">The sequence shown here is derived from an EMBL/GenBank/DDBJ whole genome shotgun (WGS) entry which is preliminary data.</text>
</comment>
<feature type="transmembrane region" description="Helical" evidence="1">
    <location>
        <begin position="359"/>
        <end position="382"/>
    </location>
</feature>